<evidence type="ECO:0000313" key="3">
    <source>
        <dbReference type="EMBL" id="OLS02406.1"/>
    </source>
</evidence>
<dbReference type="SUPFAM" id="SSF55909">
    <property type="entry name" value="Pentein"/>
    <property type="match status" value="1"/>
</dbReference>
<keyword evidence="4" id="KW-1185">Reference proteome</keyword>
<comment type="similarity">
    <text evidence="1">Belongs to the amidinotransferase family.</text>
</comment>
<dbReference type="EC" id="2.1.4.2" evidence="3"/>
<dbReference type="AlphaFoldDB" id="A0A1U7M542"/>
<dbReference type="EMBL" id="LTDM01000030">
    <property type="protein sequence ID" value="OLS02406.1"/>
    <property type="molecule type" value="Genomic_DNA"/>
</dbReference>
<evidence type="ECO:0000313" key="4">
    <source>
        <dbReference type="Proteomes" id="UP000186112"/>
    </source>
</evidence>
<dbReference type="PANTHER" id="PTHR10488">
    <property type="entry name" value="GLYCINE AMIDINOTRANSFERASE, MITOCHONDRIAL"/>
    <property type="match status" value="1"/>
</dbReference>
<dbReference type="PANTHER" id="PTHR10488:SF1">
    <property type="entry name" value="GLYCINE AMIDINOTRANSFERASE, MITOCHONDRIAL"/>
    <property type="match status" value="1"/>
</dbReference>
<dbReference type="InterPro" id="IPR033195">
    <property type="entry name" value="AmidinoTrfase"/>
</dbReference>
<keyword evidence="2 3" id="KW-0808">Transferase</keyword>
<dbReference type="Gene3D" id="3.75.10.10">
    <property type="entry name" value="L-arginine/glycine Amidinotransferase, Chain A"/>
    <property type="match status" value="1"/>
</dbReference>
<dbReference type="Proteomes" id="UP000186112">
    <property type="component" value="Unassembled WGS sequence"/>
</dbReference>
<protein>
    <submittedName>
        <fullName evidence="3">Inosamine-phosphate amidinotransferase 1</fullName>
        <ecNumber evidence="3">2.1.4.2</ecNumber>
    </submittedName>
</protein>
<accession>A0A1U7M542</accession>
<reference evidence="3 4" key="1">
    <citation type="submission" date="2016-02" db="EMBL/GenBank/DDBJ databases">
        <title>Genome sequence of Tissierella creatinophila DSM 6911.</title>
        <authorList>
            <person name="Poehlein A."/>
            <person name="Daniel R."/>
        </authorList>
    </citation>
    <scope>NUCLEOTIDE SEQUENCE [LARGE SCALE GENOMIC DNA]</scope>
    <source>
        <strain evidence="3 4">DSM 6911</strain>
    </source>
</reference>
<dbReference type="GO" id="GO:0015068">
    <property type="term" value="F:glycine amidinotransferase activity"/>
    <property type="evidence" value="ECO:0007669"/>
    <property type="project" value="TreeGrafter"/>
</dbReference>
<name>A0A1U7M542_TISCR</name>
<dbReference type="GO" id="GO:0006601">
    <property type="term" value="P:creatine biosynthetic process"/>
    <property type="evidence" value="ECO:0007669"/>
    <property type="project" value="TreeGrafter"/>
</dbReference>
<proteinExistence type="inferred from homology"/>
<evidence type="ECO:0000256" key="1">
    <source>
        <dbReference type="ARBA" id="ARBA00006943"/>
    </source>
</evidence>
<dbReference type="GO" id="GO:0015069">
    <property type="term" value="F:scyllo-inosamine-4-phosphate amidinotransferase activity"/>
    <property type="evidence" value="ECO:0007669"/>
    <property type="project" value="UniProtKB-EC"/>
</dbReference>
<organism evidence="3 4">
    <name type="scientific">Tissierella creatinophila DSM 6911</name>
    <dbReference type="NCBI Taxonomy" id="1123403"/>
    <lineage>
        <taxon>Bacteria</taxon>
        <taxon>Bacillati</taxon>
        <taxon>Bacillota</taxon>
        <taxon>Tissierellia</taxon>
        <taxon>Tissierellales</taxon>
        <taxon>Tissierellaceae</taxon>
        <taxon>Tissierella</taxon>
    </lineage>
</organism>
<gene>
    <name evidence="3" type="primary">strB1</name>
    <name evidence="3" type="ORF">TICRE_16260</name>
</gene>
<sequence length="84" mass="9460">MNCLVLDHKTVLVEESEKAQQEQMDKLGMNVVPVPLRDAYAFGGGLHCATADVYREGECLDYFPNQNVNDPTLVTFETSPWLKK</sequence>
<comment type="caution">
    <text evidence="3">The sequence shown here is derived from an EMBL/GenBank/DDBJ whole genome shotgun (WGS) entry which is preliminary data.</text>
</comment>
<evidence type="ECO:0000256" key="2">
    <source>
        <dbReference type="ARBA" id="ARBA00022679"/>
    </source>
</evidence>